<dbReference type="Pfam" id="PF01661">
    <property type="entry name" value="Macro"/>
    <property type="match status" value="1"/>
</dbReference>
<sequence>MNQEERLNYLVKELIDEEDELKEVEIPEDYQEKRRLLRALMNIRMPKKASRKFLKIQDEFLQEEAEDKGIIYAENLPAASERRRGSKVRNANKMVLWQGDITRLACDAIVNAANARLLGCFVPNHGCIDNAIHSAAGIQLREECARIIEQQDDEEPIGQAKITRAYNLPCDYVLHTVGPIVQGEVTEEQKQELKSCYESCLKLAEKYHLESVAFCCISTGEFHFPNEMAAEIAIGTIDEFLDTAVHVKKVIINVFKEEDYKIYDRLFR</sequence>
<accession>A0ABS8DK26</accession>
<evidence type="ECO:0000259" key="1">
    <source>
        <dbReference type="PROSITE" id="PS51154"/>
    </source>
</evidence>
<comment type="caution">
    <text evidence="2">The sequence shown here is derived from an EMBL/GenBank/DDBJ whole genome shotgun (WGS) entry which is preliminary data.</text>
</comment>
<organism evidence="2 3">
    <name type="scientific">Bariatricus massiliensis</name>
    <dbReference type="NCBI Taxonomy" id="1745713"/>
    <lineage>
        <taxon>Bacteria</taxon>
        <taxon>Bacillati</taxon>
        <taxon>Bacillota</taxon>
        <taxon>Clostridia</taxon>
        <taxon>Lachnospirales</taxon>
        <taxon>Lachnospiraceae</taxon>
        <taxon>Bariatricus</taxon>
    </lineage>
</organism>
<dbReference type="PANTHER" id="PTHR11106:SF27">
    <property type="entry name" value="MACRO DOMAIN-CONTAINING PROTEIN"/>
    <property type="match status" value="1"/>
</dbReference>
<evidence type="ECO:0000313" key="3">
    <source>
        <dbReference type="Proteomes" id="UP001299546"/>
    </source>
</evidence>
<protein>
    <submittedName>
        <fullName evidence="2">Protein-ADP-ribose hydrolase</fullName>
    </submittedName>
</protein>
<dbReference type="InterPro" id="IPR043472">
    <property type="entry name" value="Macro_dom-like"/>
</dbReference>
<dbReference type="InterPro" id="IPR002589">
    <property type="entry name" value="Macro_dom"/>
</dbReference>
<dbReference type="NCBIfam" id="NF003163">
    <property type="entry name" value="PRK04143.1"/>
    <property type="match status" value="1"/>
</dbReference>
<keyword evidence="2" id="KW-0378">Hydrolase</keyword>
<dbReference type="Gene3D" id="3.40.220.10">
    <property type="entry name" value="Leucine Aminopeptidase, subunit E, domain 1"/>
    <property type="match status" value="1"/>
</dbReference>
<dbReference type="Proteomes" id="UP001299546">
    <property type="component" value="Unassembled WGS sequence"/>
</dbReference>
<keyword evidence="3" id="KW-1185">Reference proteome</keyword>
<dbReference type="SUPFAM" id="SSF52949">
    <property type="entry name" value="Macro domain-like"/>
    <property type="match status" value="1"/>
</dbReference>
<dbReference type="RefSeq" id="WP_066735623.1">
    <property type="nucleotide sequence ID" value="NZ_JAJCIQ010000012.1"/>
</dbReference>
<feature type="domain" description="Macro" evidence="1">
    <location>
        <begin position="81"/>
        <end position="268"/>
    </location>
</feature>
<dbReference type="SMART" id="SM00506">
    <property type="entry name" value="A1pp"/>
    <property type="match status" value="1"/>
</dbReference>
<dbReference type="CDD" id="cd02908">
    <property type="entry name" value="Macro_OAADPr_deacetylase"/>
    <property type="match status" value="1"/>
</dbReference>
<evidence type="ECO:0000313" key="2">
    <source>
        <dbReference type="EMBL" id="MCB7388534.1"/>
    </source>
</evidence>
<dbReference type="PROSITE" id="PS51154">
    <property type="entry name" value="MACRO"/>
    <property type="match status" value="1"/>
</dbReference>
<reference evidence="2 3" key="1">
    <citation type="submission" date="2021-10" db="EMBL/GenBank/DDBJ databases">
        <title>Collection of gut derived symbiotic bacterial strains cultured from healthy donors.</title>
        <authorList>
            <person name="Lin H."/>
            <person name="Littmann E."/>
            <person name="Kohout C."/>
            <person name="Pamer E.G."/>
        </authorList>
    </citation>
    <scope>NUCLEOTIDE SEQUENCE [LARGE SCALE GENOMIC DNA]</scope>
    <source>
        <strain evidence="2 3">DFI.1.165</strain>
    </source>
</reference>
<dbReference type="GO" id="GO:0016787">
    <property type="term" value="F:hydrolase activity"/>
    <property type="evidence" value="ECO:0007669"/>
    <property type="project" value="UniProtKB-KW"/>
</dbReference>
<proteinExistence type="predicted"/>
<dbReference type="PANTHER" id="PTHR11106">
    <property type="entry name" value="GANGLIOSIDE INDUCED DIFFERENTIATION ASSOCIATED PROTEIN 2-RELATED"/>
    <property type="match status" value="1"/>
</dbReference>
<dbReference type="EMBL" id="JAJCIS010000012">
    <property type="protein sequence ID" value="MCB7388534.1"/>
    <property type="molecule type" value="Genomic_DNA"/>
</dbReference>
<name>A0ABS8DK26_9FIRM</name>
<gene>
    <name evidence="2" type="ORF">LIZ65_14695</name>
</gene>